<accession>A0A067TUC5</accession>
<proteinExistence type="predicted"/>
<dbReference type="HOGENOM" id="CLU_041818_0_0_1"/>
<feature type="compositionally biased region" description="Polar residues" evidence="1">
    <location>
        <begin position="410"/>
        <end position="421"/>
    </location>
</feature>
<protein>
    <recommendedName>
        <fullName evidence="4">AB hydrolase-1 domain-containing protein</fullName>
    </recommendedName>
</protein>
<evidence type="ECO:0000313" key="2">
    <source>
        <dbReference type="EMBL" id="KDR83489.1"/>
    </source>
</evidence>
<dbReference type="Proteomes" id="UP000027222">
    <property type="component" value="Unassembled WGS sequence"/>
</dbReference>
<name>A0A067TUC5_GALM3</name>
<dbReference type="OrthoDB" id="19657at2759"/>
<gene>
    <name evidence="2" type="ORF">GALMADRAFT_235659</name>
</gene>
<reference evidence="3" key="1">
    <citation type="journal article" date="2014" name="Proc. Natl. Acad. Sci. U.S.A.">
        <title>Extensive sampling of basidiomycete genomes demonstrates inadequacy of the white-rot/brown-rot paradigm for wood decay fungi.</title>
        <authorList>
            <person name="Riley R."/>
            <person name="Salamov A.A."/>
            <person name="Brown D.W."/>
            <person name="Nagy L.G."/>
            <person name="Floudas D."/>
            <person name="Held B.W."/>
            <person name="Levasseur A."/>
            <person name="Lombard V."/>
            <person name="Morin E."/>
            <person name="Otillar R."/>
            <person name="Lindquist E.A."/>
            <person name="Sun H."/>
            <person name="LaButti K.M."/>
            <person name="Schmutz J."/>
            <person name="Jabbour D."/>
            <person name="Luo H."/>
            <person name="Baker S.E."/>
            <person name="Pisabarro A.G."/>
            <person name="Walton J.D."/>
            <person name="Blanchette R.A."/>
            <person name="Henrissat B."/>
            <person name="Martin F."/>
            <person name="Cullen D."/>
            <person name="Hibbett D.S."/>
            <person name="Grigoriev I.V."/>
        </authorList>
    </citation>
    <scope>NUCLEOTIDE SEQUENCE [LARGE SCALE GENOMIC DNA]</scope>
    <source>
        <strain evidence="3">CBS 339.88</strain>
    </source>
</reference>
<dbReference type="InterPro" id="IPR029058">
    <property type="entry name" value="AB_hydrolase_fold"/>
</dbReference>
<evidence type="ECO:0000256" key="1">
    <source>
        <dbReference type="SAM" id="MobiDB-lite"/>
    </source>
</evidence>
<evidence type="ECO:0000313" key="3">
    <source>
        <dbReference type="Proteomes" id="UP000027222"/>
    </source>
</evidence>
<sequence>MPTVDLHSKADYASIYYRTNTPHCNVGGFDPEKPTLVILHPAFLDSTWVDSQMGDSRFDNNYNIIALDMRSCGKSVCRPNGRHDSWVDAADLAFCFQKLHLPPSHILGLEGTSIYCALRFAVLFPELCLSLTLVNVPAPVEVKWIYKNVDELIHAACFAEDLDLFEQAAFECIEFLFGPLIAYWETNMCPSKRARTAETTSLYINRAPMSPEAYSLITQPVLIIQGEKNELCPAKHAERLLSQLTGVKDGAVIYEVKGGRSMISVIPGYTSIVNNVFYKFLMRLPHHRSDIVPPKVSLKDRMKTALNKLSEITGLDTISLDPLCSISFSCVTPDFFKGQTELLRHYLKDASQAFTPTPVEGMPLRKYSQRERDEWSYIERGRLSNGTALSGTAASHPDRVKVEVERTKTSSRPEQQQSPTDTPLLKTAFSSSAMGVNEKQTTKKSRTFKGVDHTQTTASSHRMLA</sequence>
<feature type="region of interest" description="Disordered" evidence="1">
    <location>
        <begin position="386"/>
        <end position="465"/>
    </location>
</feature>
<keyword evidence="3" id="KW-1185">Reference proteome</keyword>
<dbReference type="SUPFAM" id="SSF53474">
    <property type="entry name" value="alpha/beta-Hydrolases"/>
    <property type="match status" value="1"/>
</dbReference>
<evidence type="ECO:0008006" key="4">
    <source>
        <dbReference type="Google" id="ProtNLM"/>
    </source>
</evidence>
<feature type="compositionally biased region" description="Polar residues" evidence="1">
    <location>
        <begin position="453"/>
        <end position="465"/>
    </location>
</feature>
<dbReference type="EMBL" id="KL142368">
    <property type="protein sequence ID" value="KDR83489.1"/>
    <property type="molecule type" value="Genomic_DNA"/>
</dbReference>
<feature type="compositionally biased region" description="Basic and acidic residues" evidence="1">
    <location>
        <begin position="396"/>
        <end position="408"/>
    </location>
</feature>
<dbReference type="Gene3D" id="3.40.50.1820">
    <property type="entry name" value="alpha/beta hydrolase"/>
    <property type="match status" value="1"/>
</dbReference>
<organism evidence="2 3">
    <name type="scientific">Galerina marginata (strain CBS 339.88)</name>
    <dbReference type="NCBI Taxonomy" id="685588"/>
    <lineage>
        <taxon>Eukaryota</taxon>
        <taxon>Fungi</taxon>
        <taxon>Dikarya</taxon>
        <taxon>Basidiomycota</taxon>
        <taxon>Agaricomycotina</taxon>
        <taxon>Agaricomycetes</taxon>
        <taxon>Agaricomycetidae</taxon>
        <taxon>Agaricales</taxon>
        <taxon>Agaricineae</taxon>
        <taxon>Strophariaceae</taxon>
        <taxon>Galerina</taxon>
    </lineage>
</organism>
<dbReference type="AlphaFoldDB" id="A0A067TUC5"/>